<feature type="transmembrane region" description="Helical" evidence="1">
    <location>
        <begin position="6"/>
        <end position="26"/>
    </location>
</feature>
<keyword evidence="1" id="KW-1133">Transmembrane helix</keyword>
<keyword evidence="1" id="KW-0812">Transmembrane</keyword>
<dbReference type="RefSeq" id="WP_136551350.1">
    <property type="nucleotide sequence ID" value="NZ_STGJ01000002.1"/>
</dbReference>
<comment type="caution">
    <text evidence="2">The sequence shown here is derived from an EMBL/GenBank/DDBJ whole genome shotgun (WGS) entry which is preliminary data.</text>
</comment>
<dbReference type="EMBL" id="STGJ01000002">
    <property type="protein sequence ID" value="TIC86004.1"/>
    <property type="molecule type" value="Genomic_DNA"/>
</dbReference>
<proteinExistence type="predicted"/>
<gene>
    <name evidence="2" type="ORF">E5K04_02560</name>
</gene>
<feature type="transmembrane region" description="Helical" evidence="1">
    <location>
        <begin position="164"/>
        <end position="181"/>
    </location>
</feature>
<accession>A0A4T0V333</accession>
<dbReference type="InterPro" id="IPR003425">
    <property type="entry name" value="CCB3/YggT"/>
</dbReference>
<dbReference type="Pfam" id="PF02325">
    <property type="entry name" value="CCB3_YggT"/>
    <property type="match status" value="2"/>
</dbReference>
<evidence type="ECO:0000313" key="2">
    <source>
        <dbReference type="EMBL" id="TIC86004.1"/>
    </source>
</evidence>
<dbReference type="Proteomes" id="UP000308891">
    <property type="component" value="Unassembled WGS sequence"/>
</dbReference>
<evidence type="ECO:0000313" key="3">
    <source>
        <dbReference type="Proteomes" id="UP000308891"/>
    </source>
</evidence>
<sequence>MLVQTLQFLIRTISDLFVLVLLLRFYLQVARIPFRHPLAQFVMACTNWLVLPVRRVLPSVRGYDSATIACAWLASLLAIVAILLLGPMPYSFASPHNWLMLTLLAVLTLFSQSLYLLMGAVLVQAIMSWVNPYNGLAPILSALTRPFLAPFARARVGGVDLSPLVLLLIVQVILMLPVRVLEGTFLSQLQLAL</sequence>
<keyword evidence="1" id="KW-0472">Membrane</keyword>
<evidence type="ECO:0000256" key="1">
    <source>
        <dbReference type="SAM" id="Phobius"/>
    </source>
</evidence>
<dbReference type="AlphaFoldDB" id="A0A4T0V333"/>
<keyword evidence="3" id="KW-1185">Reference proteome</keyword>
<dbReference type="OrthoDB" id="9806665at2"/>
<feature type="transmembrane region" description="Helical" evidence="1">
    <location>
        <begin position="133"/>
        <end position="152"/>
    </location>
</feature>
<feature type="transmembrane region" description="Helical" evidence="1">
    <location>
        <begin position="66"/>
        <end position="86"/>
    </location>
</feature>
<feature type="transmembrane region" description="Helical" evidence="1">
    <location>
        <begin position="98"/>
        <end position="127"/>
    </location>
</feature>
<protein>
    <submittedName>
        <fullName evidence="2">YggT family protein</fullName>
    </submittedName>
</protein>
<organism evidence="2 3">
    <name type="scientific">Crenobacter intestini</name>
    <dbReference type="NCBI Taxonomy" id="2563443"/>
    <lineage>
        <taxon>Bacteria</taxon>
        <taxon>Pseudomonadati</taxon>
        <taxon>Pseudomonadota</taxon>
        <taxon>Betaproteobacteria</taxon>
        <taxon>Neisseriales</taxon>
        <taxon>Neisseriaceae</taxon>
        <taxon>Crenobacter</taxon>
    </lineage>
</organism>
<name>A0A4T0V333_9NEIS</name>
<dbReference type="GO" id="GO:0016020">
    <property type="term" value="C:membrane"/>
    <property type="evidence" value="ECO:0007669"/>
    <property type="project" value="InterPro"/>
</dbReference>
<reference evidence="2 3" key="1">
    <citation type="submission" date="2019-04" db="EMBL/GenBank/DDBJ databases">
        <title>Crenobacter sp. nov.</title>
        <authorList>
            <person name="Shi S."/>
        </authorList>
    </citation>
    <scope>NUCLEOTIDE SEQUENCE [LARGE SCALE GENOMIC DNA]</scope>
    <source>
        <strain evidence="2 3">GY 70310</strain>
    </source>
</reference>